<gene>
    <name evidence="1" type="ORF">O6H91_19G001900</name>
</gene>
<evidence type="ECO:0000313" key="2">
    <source>
        <dbReference type="Proteomes" id="UP001162992"/>
    </source>
</evidence>
<accession>A0ACC2AS45</accession>
<keyword evidence="2" id="KW-1185">Reference proteome</keyword>
<comment type="caution">
    <text evidence="1">The sequence shown here is derived from an EMBL/GenBank/DDBJ whole genome shotgun (WGS) entry which is preliminary data.</text>
</comment>
<name>A0ACC2AS45_DIPCM</name>
<dbReference type="EMBL" id="CM055110">
    <property type="protein sequence ID" value="KAJ7520345.1"/>
    <property type="molecule type" value="Genomic_DNA"/>
</dbReference>
<sequence length="499" mass="55720">MRQSLGQIQKQRQRQRQRQDEEEEEEEEEEQEEEGEMAQQKRKKKPQGSGTAAGTGGTAAAREDRIKGPWSPEEDAILNRLVNKFGARNWSLIARGIPGRSGKSCRLRWCNQLNPVVKRKPFTEEEDQAIVAAHAMHGNKWASIARMLPGRTDNAIKNHWNSTLRRRFGMDDKGRKEGSSDGSDRLKEEISDTDRSKTGQDDFDMEEDGDDVQREVCDGDDWSPSQETRAGRFFNAKVKAEMMENDTRAGHLPFSDSSIPVVIPDLQHTAIAEENPCPPTSSFVKPHSRPSAFSSYNALTAKKRSVPTLVQSDKEACHPTSEVTGLACSYSLPLRPNFEAECFLLGDLSMMPSSSEKWRPFNVPTYCGRGCCPPQVYGGKAEETASSKGPLRGPDYIDFEDSLVSHKMALDSELDYSAFFSAGARDRDKAQLPPQIPSAFINSVITQLIYPLFSTQQQQRQVGPVNFIELDAVENRGNLVNLMRELVAKEILNHVKAGA</sequence>
<dbReference type="Proteomes" id="UP001162992">
    <property type="component" value="Chromosome 19"/>
</dbReference>
<reference evidence="2" key="1">
    <citation type="journal article" date="2024" name="Proc. Natl. Acad. Sci. U.S.A.">
        <title>Extraordinary preservation of gene collinearity over three hundred million years revealed in homosporous lycophytes.</title>
        <authorList>
            <person name="Li C."/>
            <person name="Wickell D."/>
            <person name="Kuo L.Y."/>
            <person name="Chen X."/>
            <person name="Nie B."/>
            <person name="Liao X."/>
            <person name="Peng D."/>
            <person name="Ji J."/>
            <person name="Jenkins J."/>
            <person name="Williams M."/>
            <person name="Shu S."/>
            <person name="Plott C."/>
            <person name="Barry K."/>
            <person name="Rajasekar S."/>
            <person name="Grimwood J."/>
            <person name="Han X."/>
            <person name="Sun S."/>
            <person name="Hou Z."/>
            <person name="He W."/>
            <person name="Dai G."/>
            <person name="Sun C."/>
            <person name="Schmutz J."/>
            <person name="Leebens-Mack J.H."/>
            <person name="Li F.W."/>
            <person name="Wang L."/>
        </authorList>
    </citation>
    <scope>NUCLEOTIDE SEQUENCE [LARGE SCALE GENOMIC DNA]</scope>
    <source>
        <strain evidence="2">cv. PW_Plant_1</strain>
    </source>
</reference>
<organism evidence="1 2">
    <name type="scientific">Diphasiastrum complanatum</name>
    <name type="common">Issler's clubmoss</name>
    <name type="synonym">Lycopodium complanatum</name>
    <dbReference type="NCBI Taxonomy" id="34168"/>
    <lineage>
        <taxon>Eukaryota</taxon>
        <taxon>Viridiplantae</taxon>
        <taxon>Streptophyta</taxon>
        <taxon>Embryophyta</taxon>
        <taxon>Tracheophyta</taxon>
        <taxon>Lycopodiopsida</taxon>
        <taxon>Lycopodiales</taxon>
        <taxon>Lycopodiaceae</taxon>
        <taxon>Lycopodioideae</taxon>
        <taxon>Diphasiastrum</taxon>
    </lineage>
</organism>
<protein>
    <submittedName>
        <fullName evidence="1">Uncharacterized protein</fullName>
    </submittedName>
</protein>
<proteinExistence type="predicted"/>
<evidence type="ECO:0000313" key="1">
    <source>
        <dbReference type="EMBL" id="KAJ7520345.1"/>
    </source>
</evidence>